<proteinExistence type="predicted"/>
<dbReference type="PANTHER" id="PTHR38797:SF4">
    <property type="entry name" value="NUCLEAR PORE COMPLEX PROTEIN NUP85"/>
    <property type="match status" value="1"/>
</dbReference>
<dbReference type="Pfam" id="PF12311">
    <property type="entry name" value="DUF3632"/>
    <property type="match status" value="1"/>
</dbReference>
<dbReference type="InterPro" id="IPR053204">
    <property type="entry name" value="Oxopyrrolidines_Biosynth-assoc"/>
</dbReference>
<accession>A0A177E0P0</accession>
<dbReference type="KEGG" id="aalt:CC77DRAFT_1046350"/>
<gene>
    <name evidence="1" type="ORF">CC77DRAFT_1046350</name>
</gene>
<dbReference type="RefSeq" id="XP_018390391.1">
    <property type="nucleotide sequence ID" value="XM_018527439.1"/>
</dbReference>
<organism evidence="1 2">
    <name type="scientific">Alternaria alternata</name>
    <name type="common">Alternaria rot fungus</name>
    <name type="synonym">Torula alternata</name>
    <dbReference type="NCBI Taxonomy" id="5599"/>
    <lineage>
        <taxon>Eukaryota</taxon>
        <taxon>Fungi</taxon>
        <taxon>Dikarya</taxon>
        <taxon>Ascomycota</taxon>
        <taxon>Pezizomycotina</taxon>
        <taxon>Dothideomycetes</taxon>
        <taxon>Pleosporomycetidae</taxon>
        <taxon>Pleosporales</taxon>
        <taxon>Pleosporineae</taxon>
        <taxon>Pleosporaceae</taxon>
        <taxon>Alternaria</taxon>
        <taxon>Alternaria sect. Alternaria</taxon>
        <taxon>Alternaria alternata complex</taxon>
    </lineage>
</organism>
<sequence length="290" mass="31772">MTTPSLVTKWAKACHADQLANYPPNNVATQLIAILDQVLSSRTSPTASASATANLVQSEHDITHGLSCLIDLFLFAAARNTSLDSLELLVSYLVELAKQPDAINEGPEPKVWDEGGGVMHEIPSGAPIIVEGKQLWSELPMLGWNITEWFQGPELWTHSHCNPTTPEVAAAKWKDMNKLIAVIARNPDAQVLPSLARYINLSRITLSMALEHSPNTRLGKNTAMHLPAAALWFSIAGGELERMCEAGEQKMAAGDVWAERVRDNGSGDSAVVDMTRLQFWKERLAELQQM</sequence>
<dbReference type="EMBL" id="KV441470">
    <property type="protein sequence ID" value="OAG24970.1"/>
    <property type="molecule type" value="Genomic_DNA"/>
</dbReference>
<dbReference type="Proteomes" id="UP000077248">
    <property type="component" value="Unassembled WGS sequence"/>
</dbReference>
<name>A0A177E0P0_ALTAL</name>
<dbReference type="VEuPathDB" id="FungiDB:CC77DRAFT_1046350"/>
<protein>
    <submittedName>
        <fullName evidence="1">Uncharacterized protein</fullName>
    </submittedName>
</protein>
<dbReference type="AlphaFoldDB" id="A0A177E0P0"/>
<dbReference type="OMA" id="QREGWLC"/>
<dbReference type="STRING" id="5599.A0A177E0P0"/>
<dbReference type="PANTHER" id="PTHR38797">
    <property type="entry name" value="NUCLEAR PORE COMPLEX PROTEIN NUP85-RELATED"/>
    <property type="match status" value="1"/>
</dbReference>
<evidence type="ECO:0000313" key="2">
    <source>
        <dbReference type="Proteomes" id="UP000077248"/>
    </source>
</evidence>
<reference evidence="1 2" key="1">
    <citation type="submission" date="2016-05" db="EMBL/GenBank/DDBJ databases">
        <title>Comparative analysis of secretome profiles of manganese(II)-oxidizing ascomycete fungi.</title>
        <authorList>
            <consortium name="DOE Joint Genome Institute"/>
            <person name="Zeiner C.A."/>
            <person name="Purvine S.O."/>
            <person name="Zink E.M."/>
            <person name="Wu S."/>
            <person name="Pasa-Tolic L."/>
            <person name="Chaput D.L."/>
            <person name="Haridas S."/>
            <person name="Grigoriev I.V."/>
            <person name="Santelli C.M."/>
            <person name="Hansel C.M."/>
        </authorList>
    </citation>
    <scope>NUCLEOTIDE SEQUENCE [LARGE SCALE GENOMIC DNA]</scope>
    <source>
        <strain evidence="1 2">SRC1lrK2f</strain>
    </source>
</reference>
<dbReference type="GeneID" id="29113033"/>
<keyword evidence="2" id="KW-1185">Reference proteome</keyword>
<evidence type="ECO:0000313" key="1">
    <source>
        <dbReference type="EMBL" id="OAG24970.1"/>
    </source>
</evidence>
<dbReference type="InterPro" id="IPR022085">
    <property type="entry name" value="OpdG"/>
</dbReference>